<dbReference type="InterPro" id="IPR052793">
    <property type="entry name" value="EJC-associated_protein"/>
</dbReference>
<dbReference type="GO" id="GO:0061574">
    <property type="term" value="C:ASAP complex"/>
    <property type="evidence" value="ECO:0007669"/>
    <property type="project" value="TreeGrafter"/>
</dbReference>
<organism evidence="2">
    <name type="scientific">Stichopus japonicus</name>
    <name type="common">Sea cucumber</name>
    <dbReference type="NCBI Taxonomy" id="307972"/>
    <lineage>
        <taxon>Eukaryota</taxon>
        <taxon>Metazoa</taxon>
        <taxon>Echinodermata</taxon>
        <taxon>Eleutherozoa</taxon>
        <taxon>Echinozoa</taxon>
        <taxon>Holothuroidea</taxon>
        <taxon>Aspidochirotacea</taxon>
        <taxon>Aspidochirotida</taxon>
        <taxon>Stichopodidae</taxon>
        <taxon>Apostichopus</taxon>
    </lineage>
</organism>
<dbReference type="PANTHER" id="PTHR46589">
    <property type="entry name" value="APOPTOTIC CHROMATIN CONDENSATION INDUCER IN THE NUCLEUS"/>
    <property type="match status" value="1"/>
</dbReference>
<dbReference type="GO" id="GO:0003723">
    <property type="term" value="F:RNA binding"/>
    <property type="evidence" value="ECO:0007669"/>
    <property type="project" value="TreeGrafter"/>
</dbReference>
<evidence type="ECO:0000256" key="1">
    <source>
        <dbReference type="SAM" id="MobiDB-lite"/>
    </source>
</evidence>
<dbReference type="InterPro" id="IPR012677">
    <property type="entry name" value="Nucleotide-bd_a/b_plait_sf"/>
</dbReference>
<reference evidence="2" key="1">
    <citation type="submission" date="2011-02" db="EMBL/GenBank/DDBJ databases">
        <title>Cells deletion by apoptosis in intestine regression of sea cucumber Apostichopus japonicus (Selenka) during aestivation.</title>
        <authorList>
            <person name="Wang T."/>
            <person name="Yang H."/>
        </authorList>
    </citation>
    <scope>NUCLEOTIDE SEQUENCE</scope>
</reference>
<dbReference type="Gene3D" id="3.30.70.330">
    <property type="match status" value="1"/>
</dbReference>
<protein>
    <submittedName>
        <fullName evidence="2">Apoptotic chromatin condensation inducer in the nucleus</fullName>
    </submittedName>
</protein>
<dbReference type="CDD" id="cd12432">
    <property type="entry name" value="RRM_ACINU"/>
    <property type="match status" value="1"/>
</dbReference>
<dbReference type="PANTHER" id="PTHR46589:SF1">
    <property type="entry name" value="APOPTOTIC CHROMATIN CONDENSATION INDUCER IN THE NUCLEUS"/>
    <property type="match status" value="1"/>
</dbReference>
<dbReference type="EMBL" id="JF430593">
    <property type="protein sequence ID" value="AEG79715.1"/>
    <property type="molecule type" value="Genomic_DNA"/>
</dbReference>
<feature type="non-terminal residue" evidence="2">
    <location>
        <position position="1"/>
    </location>
</feature>
<dbReference type="GO" id="GO:0008380">
    <property type="term" value="P:RNA splicing"/>
    <property type="evidence" value="ECO:0007669"/>
    <property type="project" value="TreeGrafter"/>
</dbReference>
<feature type="non-terminal residue" evidence="2">
    <location>
        <position position="150"/>
    </location>
</feature>
<dbReference type="InterPro" id="IPR035979">
    <property type="entry name" value="RBD_domain_sf"/>
</dbReference>
<feature type="region of interest" description="Disordered" evidence="1">
    <location>
        <begin position="1"/>
        <end position="20"/>
    </location>
</feature>
<dbReference type="AlphaFoldDB" id="F6LVT0"/>
<name>F6LVT0_STIJA</name>
<accession>F6LVT0</accession>
<sequence>IPLEDEEEERNTKKKEVDMRKKLTEKRAQIQDVLRASLDEPIRGDNAKVTSSRFPASKILHVMNLVRPFTIPQLKALLGRFGTLAEEGFWINTIKSHCYATFHSVEGAEKCRESLHGATWPQSNPKTLNIEFATQSELDRYLGKTATRNQ</sequence>
<proteinExistence type="predicted"/>
<dbReference type="InterPro" id="IPR034257">
    <property type="entry name" value="Acinus_RRM"/>
</dbReference>
<feature type="compositionally biased region" description="Basic and acidic residues" evidence="1">
    <location>
        <begin position="10"/>
        <end position="20"/>
    </location>
</feature>
<dbReference type="SUPFAM" id="SSF54928">
    <property type="entry name" value="RNA-binding domain, RBD"/>
    <property type="match status" value="1"/>
</dbReference>
<evidence type="ECO:0000313" key="2">
    <source>
        <dbReference type="EMBL" id="AEG79715.1"/>
    </source>
</evidence>
<gene>
    <name evidence="2" type="primary">ACIN1</name>
</gene>
<dbReference type="GO" id="GO:0071011">
    <property type="term" value="C:precatalytic spliceosome"/>
    <property type="evidence" value="ECO:0007669"/>
    <property type="project" value="TreeGrafter"/>
</dbReference>